<reference evidence="1" key="1">
    <citation type="journal article" date="2018" name="Nat. Genet.">
        <title>Extensive intraspecific gene order and gene structural variations between Mo17 and other maize genomes.</title>
        <authorList>
            <person name="Sun S."/>
            <person name="Zhou Y."/>
            <person name="Chen J."/>
            <person name="Shi J."/>
            <person name="Zhao H."/>
            <person name="Zhao H."/>
            <person name="Song W."/>
            <person name="Zhang M."/>
            <person name="Cui Y."/>
            <person name="Dong X."/>
            <person name="Liu H."/>
            <person name="Ma X."/>
            <person name="Jiao Y."/>
            <person name="Wang B."/>
            <person name="Wei X."/>
            <person name="Stein J.C."/>
            <person name="Glaubitz J.C."/>
            <person name="Lu F."/>
            <person name="Yu G."/>
            <person name="Liang C."/>
            <person name="Fengler K."/>
            <person name="Li B."/>
            <person name="Rafalski A."/>
            <person name="Schnable P.S."/>
            <person name="Ware D.H."/>
            <person name="Buckler E.S."/>
            <person name="Lai J."/>
        </authorList>
    </citation>
    <scope>NUCLEOTIDE SEQUENCE [LARGE SCALE GENOMIC DNA]</scope>
    <source>
        <tissue evidence="1">Seedling</tissue>
    </source>
</reference>
<organism evidence="1">
    <name type="scientific">Zea mays</name>
    <name type="common">Maize</name>
    <dbReference type="NCBI Taxonomy" id="4577"/>
    <lineage>
        <taxon>Eukaryota</taxon>
        <taxon>Viridiplantae</taxon>
        <taxon>Streptophyta</taxon>
        <taxon>Embryophyta</taxon>
        <taxon>Tracheophyta</taxon>
        <taxon>Spermatophyta</taxon>
        <taxon>Magnoliopsida</taxon>
        <taxon>Liliopsida</taxon>
        <taxon>Poales</taxon>
        <taxon>Poaceae</taxon>
        <taxon>PACMAD clade</taxon>
        <taxon>Panicoideae</taxon>
        <taxon>Andropogonodae</taxon>
        <taxon>Andropogoneae</taxon>
        <taxon>Tripsacinae</taxon>
        <taxon>Zea</taxon>
    </lineage>
</organism>
<name>A0A3L6E7E7_MAIZE</name>
<protein>
    <submittedName>
        <fullName evidence="1">Uncharacterized protein</fullName>
    </submittedName>
</protein>
<dbReference type="EMBL" id="NCVQ01000007">
    <property type="protein sequence ID" value="PWZ16468.1"/>
    <property type="molecule type" value="Genomic_DNA"/>
</dbReference>
<comment type="caution">
    <text evidence="1">The sequence shown here is derived from an EMBL/GenBank/DDBJ whole genome shotgun (WGS) entry which is preliminary data.</text>
</comment>
<accession>A0A3L6E7E7</accession>
<dbReference type="Proteomes" id="UP000251960">
    <property type="component" value="Chromosome 6"/>
</dbReference>
<gene>
    <name evidence="1" type="ORF">Zm00014a_029088</name>
</gene>
<proteinExistence type="predicted"/>
<evidence type="ECO:0000313" key="1">
    <source>
        <dbReference type="EMBL" id="PWZ16468.1"/>
    </source>
</evidence>
<sequence>MAWSTGVVGDSASRTPGELWVWLDVEPAGAGCCGWTWSPGCWLPGCGSAAGRGAGSCCWRVAALAPGGVWTLEGWTACTAGQEEGGVCVCVSVSACDGHSDT</sequence>
<dbReference type="AlphaFoldDB" id="A0A3L6E7E7"/>